<accession>A0A1H9NI40</accession>
<sequence length="92" mass="9422">MLELSCRVADPRGLHARTCVALASVAADFSCKATISFADATVSASDLMGLMALEAGSGDEVIVRCAGRDEAEAARAIRHVLASGMTGGRPTL</sequence>
<evidence type="ECO:0000313" key="8">
    <source>
        <dbReference type="Proteomes" id="UP000199135"/>
    </source>
</evidence>
<evidence type="ECO:0000259" key="4">
    <source>
        <dbReference type="PROSITE" id="PS51350"/>
    </source>
</evidence>
<evidence type="ECO:0000313" key="7">
    <source>
        <dbReference type="Proteomes" id="UP000199128"/>
    </source>
</evidence>
<dbReference type="Proteomes" id="UP000199128">
    <property type="component" value="Unassembled WGS sequence"/>
</dbReference>
<keyword evidence="2" id="KW-0963">Cytoplasm</keyword>
<dbReference type="Proteomes" id="UP000199135">
    <property type="component" value="Unassembled WGS sequence"/>
</dbReference>
<dbReference type="PROSITE" id="PS51350">
    <property type="entry name" value="PTS_HPR_DOM"/>
    <property type="match status" value="1"/>
</dbReference>
<dbReference type="InterPro" id="IPR000032">
    <property type="entry name" value="HPr-like"/>
</dbReference>
<evidence type="ECO:0000256" key="3">
    <source>
        <dbReference type="ARBA" id="ARBA00022683"/>
    </source>
</evidence>
<keyword evidence="8" id="KW-1185">Reference proteome</keyword>
<evidence type="ECO:0000256" key="2">
    <source>
        <dbReference type="ARBA" id="ARBA00022490"/>
    </source>
</evidence>
<comment type="subcellular location">
    <subcellularLocation>
        <location evidence="1">Cytoplasm</location>
    </subcellularLocation>
</comment>
<dbReference type="PANTHER" id="PTHR33705:SF2">
    <property type="entry name" value="PHOSPHOCARRIER PROTEIN NPR"/>
    <property type="match status" value="1"/>
</dbReference>
<dbReference type="RefSeq" id="WP_078687852.1">
    <property type="nucleotide sequence ID" value="NZ_FNWT01000017.1"/>
</dbReference>
<dbReference type="PANTHER" id="PTHR33705">
    <property type="entry name" value="PHOSPHOCARRIER PROTEIN HPR"/>
    <property type="match status" value="1"/>
</dbReference>
<dbReference type="InterPro" id="IPR035895">
    <property type="entry name" value="HPr-like_sf"/>
</dbReference>
<dbReference type="EMBL" id="FNWT01000017">
    <property type="protein sequence ID" value="SEH71222.1"/>
    <property type="molecule type" value="Genomic_DNA"/>
</dbReference>
<dbReference type="Gene3D" id="3.30.1340.10">
    <property type="entry name" value="HPr-like"/>
    <property type="match status" value="1"/>
</dbReference>
<dbReference type="PRINTS" id="PR00107">
    <property type="entry name" value="PHOSPHOCPHPR"/>
</dbReference>
<reference evidence="7 8" key="1">
    <citation type="submission" date="2016-10" db="EMBL/GenBank/DDBJ databases">
        <authorList>
            <person name="Varghese N."/>
            <person name="Submissions S."/>
        </authorList>
    </citation>
    <scope>NUCLEOTIDE SEQUENCE [LARGE SCALE GENOMIC DNA]</scope>
    <source>
        <strain evidence="7">KHGC19</strain>
        <strain evidence="5 8">WCP15</strain>
    </source>
</reference>
<proteinExistence type="predicted"/>
<name>A0A1H9NI40_9ACTN</name>
<gene>
    <name evidence="6" type="ORF">SAMN05216446_0500</name>
    <name evidence="5" type="ORF">SAMN05216447_1176</name>
</gene>
<organism evidence="6 7">
    <name type="scientific">Parafannyhessea umbonata</name>
    <dbReference type="NCBI Taxonomy" id="604330"/>
    <lineage>
        <taxon>Bacteria</taxon>
        <taxon>Bacillati</taxon>
        <taxon>Actinomycetota</taxon>
        <taxon>Coriobacteriia</taxon>
        <taxon>Coriobacteriales</taxon>
        <taxon>Atopobiaceae</taxon>
        <taxon>Parafannyhessea</taxon>
    </lineage>
</organism>
<dbReference type="GO" id="GO:0009401">
    <property type="term" value="P:phosphoenolpyruvate-dependent sugar phosphotransferase system"/>
    <property type="evidence" value="ECO:0007669"/>
    <property type="project" value="UniProtKB-KW"/>
</dbReference>
<keyword evidence="3" id="KW-0598">Phosphotransferase system</keyword>
<dbReference type="AlphaFoldDB" id="A0A1H9NI40"/>
<evidence type="ECO:0000313" key="6">
    <source>
        <dbReference type="EMBL" id="SER35582.1"/>
    </source>
</evidence>
<reference evidence="6" key="2">
    <citation type="submission" date="2016-10" db="EMBL/GenBank/DDBJ databases">
        <authorList>
            <person name="de Groot N.N."/>
        </authorList>
    </citation>
    <scope>NUCLEOTIDE SEQUENCE [LARGE SCALE GENOMIC DNA]</scope>
    <source>
        <strain evidence="6">KHGC19</strain>
    </source>
</reference>
<dbReference type="EMBL" id="FOGP01000001">
    <property type="protein sequence ID" value="SER35582.1"/>
    <property type="molecule type" value="Genomic_DNA"/>
</dbReference>
<protein>
    <submittedName>
        <fullName evidence="6">PTS hybrid protein</fullName>
    </submittedName>
</protein>
<dbReference type="SUPFAM" id="SSF55594">
    <property type="entry name" value="HPr-like"/>
    <property type="match status" value="1"/>
</dbReference>
<dbReference type="GO" id="GO:0005737">
    <property type="term" value="C:cytoplasm"/>
    <property type="evidence" value="ECO:0007669"/>
    <property type="project" value="UniProtKB-SubCell"/>
</dbReference>
<feature type="domain" description="HPr" evidence="4">
    <location>
        <begin position="1"/>
        <end position="92"/>
    </location>
</feature>
<evidence type="ECO:0000256" key="1">
    <source>
        <dbReference type="ARBA" id="ARBA00004496"/>
    </source>
</evidence>
<evidence type="ECO:0000313" key="5">
    <source>
        <dbReference type="EMBL" id="SEH71222.1"/>
    </source>
</evidence>
<dbReference type="NCBIfam" id="TIGR01003">
    <property type="entry name" value="PTS_HPr_family"/>
    <property type="match status" value="1"/>
</dbReference>
<dbReference type="InterPro" id="IPR050399">
    <property type="entry name" value="HPr"/>
</dbReference>
<dbReference type="Pfam" id="PF00381">
    <property type="entry name" value="PTS-HPr"/>
    <property type="match status" value="1"/>
</dbReference>